<protein>
    <submittedName>
        <fullName evidence="3">Transporter substrate-binding domain-containing protein</fullName>
    </submittedName>
</protein>
<dbReference type="SUPFAM" id="SSF53850">
    <property type="entry name" value="Periplasmic binding protein-like II"/>
    <property type="match status" value="1"/>
</dbReference>
<evidence type="ECO:0000313" key="3">
    <source>
        <dbReference type="EMBL" id="MBZ1350838.1"/>
    </source>
</evidence>
<dbReference type="AlphaFoldDB" id="A0A953T1Y9"/>
<dbReference type="SMART" id="SM00062">
    <property type="entry name" value="PBPb"/>
    <property type="match status" value="1"/>
</dbReference>
<feature type="domain" description="Solute-binding protein family 3/N-terminal" evidence="2">
    <location>
        <begin position="14"/>
        <end position="234"/>
    </location>
</feature>
<evidence type="ECO:0000256" key="1">
    <source>
        <dbReference type="ARBA" id="ARBA00022729"/>
    </source>
</evidence>
<comment type="caution">
    <text evidence="3">The sequence shown here is derived from an EMBL/GenBank/DDBJ whole genome shotgun (WGS) entry which is preliminary data.</text>
</comment>
<dbReference type="Gene3D" id="3.40.190.10">
    <property type="entry name" value="Periplasmic binding protein-like II"/>
    <property type="match status" value="2"/>
</dbReference>
<reference evidence="3" key="1">
    <citation type="submission" date="2021-07" db="EMBL/GenBank/DDBJ databases">
        <title>New genus and species of the family Alcaligenaceae.</title>
        <authorList>
            <person name="Hahn M.W."/>
        </authorList>
    </citation>
    <scope>NUCLEOTIDE SEQUENCE</scope>
    <source>
        <strain evidence="3">LF4-65</strain>
    </source>
</reference>
<evidence type="ECO:0000313" key="4">
    <source>
        <dbReference type="Proteomes" id="UP000739565"/>
    </source>
</evidence>
<name>A0A953T1Y9_9BURK</name>
<dbReference type="PANTHER" id="PTHR35936:SF17">
    <property type="entry name" value="ARGININE-BINDING EXTRACELLULAR PROTEIN ARTP"/>
    <property type="match status" value="1"/>
</dbReference>
<proteinExistence type="predicted"/>
<dbReference type="Pfam" id="PF00497">
    <property type="entry name" value="SBP_bac_3"/>
    <property type="match status" value="1"/>
</dbReference>
<sequence length="252" mass="26929">MNADLLKAFAPTGVLRASLNVGNPVLANLDKEGKPFGISIDLAHALAEKLGVRCELIVNETAGKSVATVEAGRADVGFFAIDPERGKDIAFTAAYVLIEGYYMVRSDSLVTKNTDVDVVGKQVVVGKGSAYDLFLSRHLKHATIIRAPSSQAVIPDFLSQHIEIAAGVKQQLEADTKGMTGLRMLAERFMVINQAMGVPKSKGLGAAVYLRHFVEEMKAKGFVKDSMTRHGIQGAGVGYAADPDKDPLDTTN</sequence>
<keyword evidence="4" id="KW-1185">Reference proteome</keyword>
<dbReference type="Proteomes" id="UP000739565">
    <property type="component" value="Unassembled WGS sequence"/>
</dbReference>
<keyword evidence="1" id="KW-0732">Signal</keyword>
<gene>
    <name evidence="3" type="ORF">KZZ10_09290</name>
</gene>
<accession>A0A953T1Y9</accession>
<dbReference type="EMBL" id="JAHXRI010000007">
    <property type="protein sequence ID" value="MBZ1350838.1"/>
    <property type="molecule type" value="Genomic_DNA"/>
</dbReference>
<dbReference type="RefSeq" id="WP_259661246.1">
    <property type="nucleotide sequence ID" value="NZ_JAHXRI010000007.1"/>
</dbReference>
<dbReference type="InterPro" id="IPR001638">
    <property type="entry name" value="Solute-binding_3/MltF_N"/>
</dbReference>
<dbReference type="PANTHER" id="PTHR35936">
    <property type="entry name" value="MEMBRANE-BOUND LYTIC MUREIN TRANSGLYCOSYLASE F"/>
    <property type="match status" value="1"/>
</dbReference>
<evidence type="ECO:0000259" key="2">
    <source>
        <dbReference type="SMART" id="SM00062"/>
    </source>
</evidence>
<organism evidence="3 4">
    <name type="scientific">Zwartia hollandica</name>
    <dbReference type="NCBI Taxonomy" id="324606"/>
    <lineage>
        <taxon>Bacteria</taxon>
        <taxon>Pseudomonadati</taxon>
        <taxon>Pseudomonadota</taxon>
        <taxon>Betaproteobacteria</taxon>
        <taxon>Burkholderiales</taxon>
        <taxon>Alcaligenaceae</taxon>
        <taxon>Zwartia</taxon>
    </lineage>
</organism>